<dbReference type="AlphaFoldDB" id="A0A5B8QSD0"/>
<accession>A0A5B8QSD0</accession>
<dbReference type="EMBL" id="CP031775">
    <property type="protein sequence ID" value="QDZ89135.1"/>
    <property type="molecule type" value="Genomic_DNA"/>
</dbReference>
<sequence length="69" mass="8123">MYLGLNRLAYSSLFYGLNFDIPHFIPLISYHLMQINVILATPWAKLKRRRLAIRISLSAEPHEHNAFLR</sequence>
<proteinExistence type="predicted"/>
<feature type="transmembrane region" description="Helical" evidence="1">
    <location>
        <begin position="24"/>
        <end position="44"/>
    </location>
</feature>
<gene>
    <name evidence="2" type="ORF">D0436_00940</name>
</gene>
<keyword evidence="1" id="KW-0812">Transmembrane</keyword>
<name>A0A5B8QSD0_9GAMM</name>
<evidence type="ECO:0000313" key="2">
    <source>
        <dbReference type="EMBL" id="QDZ89135.1"/>
    </source>
</evidence>
<protein>
    <submittedName>
        <fullName evidence="2">Uncharacterized protein</fullName>
    </submittedName>
</protein>
<reference evidence="2" key="1">
    <citation type="journal article" date="2019" name="Ecotoxicol. Environ. Saf.">
        <title>Microbial characterization of heavy metal resistant bacterial strains isolated from an electroplating wastewater treatment plant.</title>
        <authorList>
            <person name="Cai X."/>
            <person name="Zheng X."/>
            <person name="Zhang D."/>
            <person name="Iqbal W."/>
            <person name="Liu C."/>
            <person name="Yang B."/>
            <person name="Zhao X."/>
            <person name="Lu X."/>
            <person name="Mao Y."/>
        </authorList>
    </citation>
    <scope>NUCLEOTIDE SEQUENCE [LARGE SCALE GENOMIC DNA]</scope>
    <source>
        <strain evidence="2">Ni1-3</strain>
    </source>
</reference>
<keyword evidence="1" id="KW-0472">Membrane</keyword>
<keyword evidence="1" id="KW-1133">Transmembrane helix</keyword>
<organism evidence="2">
    <name type="scientific">Shewanella decolorationis</name>
    <dbReference type="NCBI Taxonomy" id="256839"/>
    <lineage>
        <taxon>Bacteria</taxon>
        <taxon>Pseudomonadati</taxon>
        <taxon>Pseudomonadota</taxon>
        <taxon>Gammaproteobacteria</taxon>
        <taxon>Alteromonadales</taxon>
        <taxon>Shewanellaceae</taxon>
        <taxon>Shewanella</taxon>
    </lineage>
</organism>
<evidence type="ECO:0000256" key="1">
    <source>
        <dbReference type="SAM" id="Phobius"/>
    </source>
</evidence>